<evidence type="ECO:0000256" key="1">
    <source>
        <dbReference type="SAM" id="Phobius"/>
    </source>
</evidence>
<feature type="transmembrane region" description="Helical" evidence="1">
    <location>
        <begin position="38"/>
        <end position="58"/>
    </location>
</feature>
<feature type="domain" description="PGG" evidence="2">
    <location>
        <begin position="36"/>
        <end position="145"/>
    </location>
</feature>
<dbReference type="EMBL" id="JAUESC010000385">
    <property type="protein sequence ID" value="KAK0578425.1"/>
    <property type="molecule type" value="Genomic_DNA"/>
</dbReference>
<feature type="transmembrane region" description="Helical" evidence="1">
    <location>
        <begin position="125"/>
        <end position="147"/>
    </location>
</feature>
<accession>A0AA39VFP5</accession>
<proteinExistence type="predicted"/>
<comment type="caution">
    <text evidence="3">The sequence shown here is derived from an EMBL/GenBank/DDBJ whole genome shotgun (WGS) entry which is preliminary data.</text>
</comment>
<reference evidence="3" key="1">
    <citation type="journal article" date="2022" name="Plant J.">
        <title>Strategies of tolerance reflected in two North American maple genomes.</title>
        <authorList>
            <person name="McEvoy S.L."/>
            <person name="Sezen U.U."/>
            <person name="Trouern-Trend A."/>
            <person name="McMahon S.M."/>
            <person name="Schaberg P.G."/>
            <person name="Yang J."/>
            <person name="Wegrzyn J.L."/>
            <person name="Swenson N.G."/>
        </authorList>
    </citation>
    <scope>NUCLEOTIDE SEQUENCE</scope>
    <source>
        <strain evidence="3">NS2018</strain>
    </source>
</reference>
<name>A0AA39VFP5_ACESA</name>
<protein>
    <recommendedName>
        <fullName evidence="2">PGG domain-containing protein</fullName>
    </recommendedName>
</protein>
<keyword evidence="1" id="KW-0812">Transmembrane</keyword>
<keyword evidence="1" id="KW-0472">Membrane</keyword>
<dbReference type="PANTHER" id="PTHR24177">
    <property type="entry name" value="CASKIN"/>
    <property type="match status" value="1"/>
</dbReference>
<evidence type="ECO:0000259" key="2">
    <source>
        <dbReference type="Pfam" id="PF13962"/>
    </source>
</evidence>
<dbReference type="InterPro" id="IPR026961">
    <property type="entry name" value="PGG_dom"/>
</dbReference>
<gene>
    <name evidence="3" type="ORF">LWI29_010198</name>
</gene>
<keyword evidence="1" id="KW-1133">Transmembrane helix</keyword>
<reference evidence="3" key="2">
    <citation type="submission" date="2023-06" db="EMBL/GenBank/DDBJ databases">
        <authorList>
            <person name="Swenson N.G."/>
            <person name="Wegrzyn J.L."/>
            <person name="Mcevoy S.L."/>
        </authorList>
    </citation>
    <scope>NUCLEOTIDE SEQUENCE</scope>
    <source>
        <strain evidence="3">NS2018</strain>
        <tissue evidence="3">Leaf</tissue>
    </source>
</reference>
<dbReference type="PANTHER" id="PTHR24177:SF215">
    <property type="entry name" value="PGG DOMAIN-CONTAINING PROTEIN"/>
    <property type="match status" value="1"/>
</dbReference>
<dbReference type="GO" id="GO:0016020">
    <property type="term" value="C:membrane"/>
    <property type="evidence" value="ECO:0007669"/>
    <property type="project" value="TreeGrafter"/>
</dbReference>
<sequence>MPSHYGLVKDDIHKKTPEQFFKETHEKQLGDARDYIKMTAQACSTVAVLIATVVYAAAYTLPGGNNQHGRPMFENSSAFALFTVTDYIAVGCSLTSVVMFLSILVAPLQLRDFHHTLPRTLTMGFTFLFLSVAATMIAFTSTVFLTIHYMEQRRWFRTFCFSLVSAIVSIFAMIQFPLYVSFRETLMYIIKLPKKLLKCVKKKRERGGNRGI</sequence>
<feature type="transmembrane region" description="Helical" evidence="1">
    <location>
        <begin position="159"/>
        <end position="180"/>
    </location>
</feature>
<organism evidence="3 4">
    <name type="scientific">Acer saccharum</name>
    <name type="common">Sugar maple</name>
    <dbReference type="NCBI Taxonomy" id="4024"/>
    <lineage>
        <taxon>Eukaryota</taxon>
        <taxon>Viridiplantae</taxon>
        <taxon>Streptophyta</taxon>
        <taxon>Embryophyta</taxon>
        <taxon>Tracheophyta</taxon>
        <taxon>Spermatophyta</taxon>
        <taxon>Magnoliopsida</taxon>
        <taxon>eudicotyledons</taxon>
        <taxon>Gunneridae</taxon>
        <taxon>Pentapetalae</taxon>
        <taxon>rosids</taxon>
        <taxon>malvids</taxon>
        <taxon>Sapindales</taxon>
        <taxon>Sapindaceae</taxon>
        <taxon>Hippocastanoideae</taxon>
        <taxon>Acereae</taxon>
        <taxon>Acer</taxon>
    </lineage>
</organism>
<evidence type="ECO:0000313" key="4">
    <source>
        <dbReference type="Proteomes" id="UP001168877"/>
    </source>
</evidence>
<feature type="transmembrane region" description="Helical" evidence="1">
    <location>
        <begin position="79"/>
        <end position="105"/>
    </location>
</feature>
<dbReference type="Proteomes" id="UP001168877">
    <property type="component" value="Unassembled WGS sequence"/>
</dbReference>
<evidence type="ECO:0000313" key="3">
    <source>
        <dbReference type="EMBL" id="KAK0578425.1"/>
    </source>
</evidence>
<keyword evidence="4" id="KW-1185">Reference proteome</keyword>
<dbReference type="Pfam" id="PF13962">
    <property type="entry name" value="PGG"/>
    <property type="match status" value="1"/>
</dbReference>
<dbReference type="AlphaFoldDB" id="A0AA39VFP5"/>